<sequence>MVLDHPATSIFASPPPPPAPVMVVLQHTDLPPAPKPQAVLAHLDLPSRSSKRENSIPPRFHPFPRPSSIARATSTPLSEPSRSPTADIFEIEDMEDFEVVAGPTTTTAGSSNDSAARASNTQAATASKPKSSTPALIPRPTGAQLALTSCDAVPEKAEIRARIAVLAPSLLNTRVTYTNQREEDTAALKKQICDEFPVLATYEEHWPFSVFVTAWLRSEKKKTTNKR</sequence>
<feature type="region of interest" description="Disordered" evidence="1">
    <location>
        <begin position="42"/>
        <end position="84"/>
    </location>
</feature>
<feature type="region of interest" description="Disordered" evidence="1">
    <location>
        <begin position="103"/>
        <end position="138"/>
    </location>
</feature>
<dbReference type="Proteomes" id="UP001362999">
    <property type="component" value="Unassembled WGS sequence"/>
</dbReference>
<organism evidence="2 3">
    <name type="scientific">Favolaschia claudopus</name>
    <dbReference type="NCBI Taxonomy" id="2862362"/>
    <lineage>
        <taxon>Eukaryota</taxon>
        <taxon>Fungi</taxon>
        <taxon>Dikarya</taxon>
        <taxon>Basidiomycota</taxon>
        <taxon>Agaricomycotina</taxon>
        <taxon>Agaricomycetes</taxon>
        <taxon>Agaricomycetidae</taxon>
        <taxon>Agaricales</taxon>
        <taxon>Marasmiineae</taxon>
        <taxon>Mycenaceae</taxon>
        <taxon>Favolaschia</taxon>
    </lineage>
</organism>
<evidence type="ECO:0000313" key="2">
    <source>
        <dbReference type="EMBL" id="KAK7000154.1"/>
    </source>
</evidence>
<evidence type="ECO:0000313" key="3">
    <source>
        <dbReference type="Proteomes" id="UP001362999"/>
    </source>
</evidence>
<accession>A0AAW0A2E2</accession>
<evidence type="ECO:0000256" key="1">
    <source>
        <dbReference type="SAM" id="MobiDB-lite"/>
    </source>
</evidence>
<comment type="caution">
    <text evidence="2">The sequence shown here is derived from an EMBL/GenBank/DDBJ whole genome shotgun (WGS) entry which is preliminary data.</text>
</comment>
<dbReference type="EMBL" id="JAWWNJ010000089">
    <property type="protein sequence ID" value="KAK7000154.1"/>
    <property type="molecule type" value="Genomic_DNA"/>
</dbReference>
<proteinExistence type="predicted"/>
<feature type="compositionally biased region" description="Low complexity" evidence="1">
    <location>
        <begin position="114"/>
        <end position="127"/>
    </location>
</feature>
<keyword evidence="3" id="KW-1185">Reference proteome</keyword>
<gene>
    <name evidence="2" type="ORF">R3P38DRAFT_3219030</name>
</gene>
<reference evidence="2 3" key="1">
    <citation type="journal article" date="2024" name="J Genomics">
        <title>Draft genome sequencing and assembly of Favolaschia claudopus CIRM-BRFM 2984 isolated from oak limbs.</title>
        <authorList>
            <person name="Navarro D."/>
            <person name="Drula E."/>
            <person name="Chaduli D."/>
            <person name="Cazenave R."/>
            <person name="Ahrendt S."/>
            <person name="Wang J."/>
            <person name="Lipzen A."/>
            <person name="Daum C."/>
            <person name="Barry K."/>
            <person name="Grigoriev I.V."/>
            <person name="Favel A."/>
            <person name="Rosso M.N."/>
            <person name="Martin F."/>
        </authorList>
    </citation>
    <scope>NUCLEOTIDE SEQUENCE [LARGE SCALE GENOMIC DNA]</scope>
    <source>
        <strain evidence="2 3">CIRM-BRFM 2984</strain>
    </source>
</reference>
<name>A0AAW0A2E2_9AGAR</name>
<dbReference type="AlphaFoldDB" id="A0AAW0A2E2"/>
<protein>
    <submittedName>
        <fullName evidence="2">Uncharacterized protein</fullName>
    </submittedName>
</protein>
<feature type="compositionally biased region" description="Polar residues" evidence="1">
    <location>
        <begin position="103"/>
        <end position="113"/>
    </location>
</feature>
<feature type="compositionally biased region" description="Polar residues" evidence="1">
    <location>
        <begin position="70"/>
        <end position="84"/>
    </location>
</feature>